<dbReference type="CDD" id="cd17324">
    <property type="entry name" value="MFS_NepI_like"/>
    <property type="match status" value="1"/>
</dbReference>
<evidence type="ECO:0000256" key="1">
    <source>
        <dbReference type="ARBA" id="ARBA00004651"/>
    </source>
</evidence>
<dbReference type="EMBL" id="CP098502">
    <property type="protein sequence ID" value="UTI63798.1"/>
    <property type="molecule type" value="Genomic_DNA"/>
</dbReference>
<comment type="subcellular location">
    <subcellularLocation>
        <location evidence="1">Cell membrane</location>
        <topology evidence="1">Multi-pass membrane protein</topology>
    </subcellularLocation>
</comment>
<evidence type="ECO:0000259" key="6">
    <source>
        <dbReference type="PROSITE" id="PS50850"/>
    </source>
</evidence>
<evidence type="ECO:0000256" key="4">
    <source>
        <dbReference type="ARBA" id="ARBA00023136"/>
    </source>
</evidence>
<gene>
    <name evidence="7" type="ORF">NBH00_20945</name>
</gene>
<feature type="transmembrane region" description="Helical" evidence="5">
    <location>
        <begin position="138"/>
        <end position="162"/>
    </location>
</feature>
<keyword evidence="8" id="KW-1185">Reference proteome</keyword>
<dbReference type="RefSeq" id="WP_254570519.1">
    <property type="nucleotide sequence ID" value="NZ_CP098502.1"/>
</dbReference>
<dbReference type="SUPFAM" id="SSF103473">
    <property type="entry name" value="MFS general substrate transporter"/>
    <property type="match status" value="1"/>
</dbReference>
<keyword evidence="4 5" id="KW-0472">Membrane</keyword>
<feature type="transmembrane region" description="Helical" evidence="5">
    <location>
        <begin position="46"/>
        <end position="70"/>
    </location>
</feature>
<keyword evidence="2 5" id="KW-0812">Transmembrane</keyword>
<feature type="transmembrane region" description="Helical" evidence="5">
    <location>
        <begin position="221"/>
        <end position="241"/>
    </location>
</feature>
<dbReference type="InterPro" id="IPR020846">
    <property type="entry name" value="MFS_dom"/>
</dbReference>
<name>A0ABY5DP44_9ACTN</name>
<feature type="domain" description="Major facilitator superfamily (MFS) profile" evidence="6">
    <location>
        <begin position="1"/>
        <end position="393"/>
    </location>
</feature>
<dbReference type="Proteomes" id="UP001056035">
    <property type="component" value="Chromosome"/>
</dbReference>
<evidence type="ECO:0000256" key="2">
    <source>
        <dbReference type="ARBA" id="ARBA00022692"/>
    </source>
</evidence>
<evidence type="ECO:0000256" key="3">
    <source>
        <dbReference type="ARBA" id="ARBA00022989"/>
    </source>
</evidence>
<dbReference type="PANTHER" id="PTHR42910">
    <property type="entry name" value="TRANSPORTER SCO4007-RELATED"/>
    <property type="match status" value="1"/>
</dbReference>
<sequence>MVPSASRASRLSPGLVRLLAVACGATVANLYYAQPLLDTIARALHVSSGVAGLLVTSSQVGYATGLVFIVPLGDLVDRRRMVCRLLLVTTLGLLLAAIAPSFWVLALGVGVAGVTSVVAQVLIPFASELADEEDRGSVVGVVMSGLLIGILLARTVSGLIASAAGWRAVYYVGAGLMLSLTVALWRALPDVAPPSTLPYRQLLGSIGTLVRREGALRRRMAYGAMGMATFSTLWTTLTFLLSRAPYSYGDAVIGLFGIAGLVGAGSARFAGRLADRGLTHRATLGFWLAVLGGWGLLALGTSSVVAIIAGLVLLDLGVQGQNILNQATIYALAPDARSRVTTAYMGNNFLFGAAGSAAGAAAFSAGGWDAVCALGAGFTLVALGCWLDEHRRIVAVPAVSSAQSSA</sequence>
<evidence type="ECO:0000313" key="8">
    <source>
        <dbReference type="Proteomes" id="UP001056035"/>
    </source>
</evidence>
<dbReference type="Pfam" id="PF07690">
    <property type="entry name" value="MFS_1"/>
    <property type="match status" value="1"/>
</dbReference>
<proteinExistence type="predicted"/>
<feature type="transmembrane region" description="Helical" evidence="5">
    <location>
        <begin position="82"/>
        <end position="99"/>
    </location>
</feature>
<evidence type="ECO:0000313" key="7">
    <source>
        <dbReference type="EMBL" id="UTI63798.1"/>
    </source>
</evidence>
<accession>A0ABY5DP44</accession>
<feature type="transmembrane region" description="Helical" evidence="5">
    <location>
        <begin position="15"/>
        <end position="34"/>
    </location>
</feature>
<dbReference type="Gene3D" id="1.20.1250.20">
    <property type="entry name" value="MFS general substrate transporter like domains"/>
    <property type="match status" value="1"/>
</dbReference>
<feature type="transmembrane region" description="Helical" evidence="5">
    <location>
        <begin position="253"/>
        <end position="274"/>
    </location>
</feature>
<dbReference type="InterPro" id="IPR011701">
    <property type="entry name" value="MFS"/>
</dbReference>
<dbReference type="PROSITE" id="PS50850">
    <property type="entry name" value="MFS"/>
    <property type="match status" value="1"/>
</dbReference>
<dbReference type="InterPro" id="IPR036259">
    <property type="entry name" value="MFS_trans_sf"/>
</dbReference>
<feature type="transmembrane region" description="Helical" evidence="5">
    <location>
        <begin position="286"/>
        <end position="314"/>
    </location>
</feature>
<dbReference type="PANTHER" id="PTHR42910:SF1">
    <property type="entry name" value="MAJOR FACILITATOR SUPERFAMILY (MFS) PROFILE DOMAIN-CONTAINING PROTEIN"/>
    <property type="match status" value="1"/>
</dbReference>
<organism evidence="7 8">
    <name type="scientific">Paraconexibacter antarcticus</name>
    <dbReference type="NCBI Taxonomy" id="2949664"/>
    <lineage>
        <taxon>Bacteria</taxon>
        <taxon>Bacillati</taxon>
        <taxon>Actinomycetota</taxon>
        <taxon>Thermoleophilia</taxon>
        <taxon>Solirubrobacterales</taxon>
        <taxon>Paraconexibacteraceae</taxon>
        <taxon>Paraconexibacter</taxon>
    </lineage>
</organism>
<evidence type="ECO:0000256" key="5">
    <source>
        <dbReference type="SAM" id="Phobius"/>
    </source>
</evidence>
<reference evidence="7 8" key="1">
    <citation type="submission" date="2022-06" db="EMBL/GenBank/DDBJ databases">
        <title>Paraconexibacter antarcticus.</title>
        <authorList>
            <person name="Kim C.S."/>
        </authorList>
    </citation>
    <scope>NUCLEOTIDE SEQUENCE [LARGE SCALE GENOMIC DNA]</scope>
    <source>
        <strain evidence="7 8">02-257</strain>
    </source>
</reference>
<protein>
    <submittedName>
        <fullName evidence="7">MFS transporter</fullName>
    </submittedName>
</protein>
<keyword evidence="3 5" id="KW-1133">Transmembrane helix</keyword>